<evidence type="ECO:0000256" key="7">
    <source>
        <dbReference type="ARBA" id="ARBA00022801"/>
    </source>
</evidence>
<gene>
    <name evidence="9" type="ORF">UT63_C0016G0008</name>
</gene>
<evidence type="ECO:0000256" key="1">
    <source>
        <dbReference type="ARBA" id="ARBA00001638"/>
    </source>
</evidence>
<dbReference type="AlphaFoldDB" id="A0A0G0PZC3"/>
<keyword evidence="7" id="KW-0378">Hydrolase</keyword>
<name>A0A0G0PZC3_9BACT</name>
<dbReference type="GO" id="GO:0046872">
    <property type="term" value="F:metal ion binding"/>
    <property type="evidence" value="ECO:0007669"/>
    <property type="project" value="UniProtKB-KW"/>
</dbReference>
<dbReference type="Proteomes" id="UP000034539">
    <property type="component" value="Unassembled WGS sequence"/>
</dbReference>
<dbReference type="EC" id="3.1.3.89" evidence="5"/>
<evidence type="ECO:0000256" key="4">
    <source>
        <dbReference type="ARBA" id="ARBA00011738"/>
    </source>
</evidence>
<dbReference type="GO" id="GO:0002953">
    <property type="term" value="F:5'-deoxynucleotidase activity"/>
    <property type="evidence" value="ECO:0007669"/>
    <property type="project" value="UniProtKB-EC"/>
</dbReference>
<dbReference type="Pfam" id="PF13023">
    <property type="entry name" value="HD_3"/>
    <property type="match status" value="1"/>
</dbReference>
<reference evidence="9 10" key="1">
    <citation type="journal article" date="2015" name="Nature">
        <title>rRNA introns, odd ribosomes, and small enigmatic genomes across a large radiation of phyla.</title>
        <authorList>
            <person name="Brown C.T."/>
            <person name="Hug L.A."/>
            <person name="Thomas B.C."/>
            <person name="Sharon I."/>
            <person name="Castelle C.J."/>
            <person name="Singh A."/>
            <person name="Wilkins M.J."/>
            <person name="Williams K.H."/>
            <person name="Banfield J.F."/>
        </authorList>
    </citation>
    <scope>NUCLEOTIDE SEQUENCE [LARGE SCALE GENOMIC DNA]</scope>
</reference>
<evidence type="ECO:0000256" key="6">
    <source>
        <dbReference type="ARBA" id="ARBA00022723"/>
    </source>
</evidence>
<proteinExistence type="predicted"/>
<dbReference type="GO" id="GO:0005737">
    <property type="term" value="C:cytoplasm"/>
    <property type="evidence" value="ECO:0007669"/>
    <property type="project" value="TreeGrafter"/>
</dbReference>
<comment type="caution">
    <text evidence="9">The sequence shown here is derived from an EMBL/GenBank/DDBJ whole genome shotgun (WGS) entry which is preliminary data.</text>
</comment>
<evidence type="ECO:0000313" key="9">
    <source>
        <dbReference type="EMBL" id="KKR33469.1"/>
    </source>
</evidence>
<dbReference type="InterPro" id="IPR039356">
    <property type="entry name" value="YfbR/HDDC2"/>
</dbReference>
<dbReference type="SUPFAM" id="SSF109604">
    <property type="entry name" value="HD-domain/PDEase-like"/>
    <property type="match status" value="1"/>
</dbReference>
<dbReference type="PANTHER" id="PTHR11845:SF13">
    <property type="entry name" value="5'-DEOXYNUCLEOTIDASE HDDC2"/>
    <property type="match status" value="1"/>
</dbReference>
<evidence type="ECO:0000259" key="8">
    <source>
        <dbReference type="SMART" id="SM00471"/>
    </source>
</evidence>
<dbReference type="Gene3D" id="1.10.3210.10">
    <property type="entry name" value="Hypothetical protein af1432"/>
    <property type="match status" value="1"/>
</dbReference>
<feature type="domain" description="HD/PDEase" evidence="8">
    <location>
        <begin position="30"/>
        <end position="141"/>
    </location>
</feature>
<keyword evidence="6" id="KW-0479">Metal-binding</keyword>
<comment type="cofactor">
    <cofactor evidence="3">
        <name>Co(2+)</name>
        <dbReference type="ChEBI" id="CHEBI:48828"/>
    </cofactor>
</comment>
<accession>A0A0G0PZC3</accession>
<evidence type="ECO:0000256" key="5">
    <source>
        <dbReference type="ARBA" id="ARBA00012964"/>
    </source>
</evidence>
<protein>
    <recommendedName>
        <fullName evidence="5">5'-deoxynucleotidase</fullName>
        <ecNumber evidence="5">3.1.3.89</ecNumber>
    </recommendedName>
</protein>
<sequence>MTKSSIADFLFEAQTLKRIKRTGWQILGENEENIADHLYLTAVIAYVLSTKIKADREKVLLMALFHDFHETRIGDLDKISLNYVTRDIKKANDDIFEKLPFGRDLVKILSEYETKKSLEAKIVYEANVLALLIELKTLVDKGSIHAGEWLSANKKRLKLKESKELADEIMSTDSQDFWKEIREKLHREFNK</sequence>
<dbReference type="SMART" id="SM00471">
    <property type="entry name" value="HDc"/>
    <property type="match status" value="1"/>
</dbReference>
<evidence type="ECO:0000313" key="10">
    <source>
        <dbReference type="Proteomes" id="UP000034539"/>
    </source>
</evidence>
<evidence type="ECO:0000256" key="3">
    <source>
        <dbReference type="ARBA" id="ARBA00001941"/>
    </source>
</evidence>
<dbReference type="InterPro" id="IPR006674">
    <property type="entry name" value="HD_domain"/>
</dbReference>
<comment type="cofactor">
    <cofactor evidence="2">
        <name>Mn(2+)</name>
        <dbReference type="ChEBI" id="CHEBI:29035"/>
    </cofactor>
</comment>
<dbReference type="PANTHER" id="PTHR11845">
    <property type="entry name" value="5'-DEOXYNUCLEOTIDASE HDDC2"/>
    <property type="match status" value="1"/>
</dbReference>
<dbReference type="InterPro" id="IPR003607">
    <property type="entry name" value="HD/PDEase_dom"/>
</dbReference>
<evidence type="ECO:0000256" key="2">
    <source>
        <dbReference type="ARBA" id="ARBA00001936"/>
    </source>
</evidence>
<dbReference type="EMBL" id="LBXN01000016">
    <property type="protein sequence ID" value="KKR33469.1"/>
    <property type="molecule type" value="Genomic_DNA"/>
</dbReference>
<comment type="subunit">
    <text evidence="4">Homodimer.</text>
</comment>
<comment type="catalytic activity">
    <reaction evidence="1">
        <text>a 2'-deoxyribonucleoside 5'-phosphate + H2O = a 2'-deoxyribonucleoside + phosphate</text>
        <dbReference type="Rhea" id="RHEA:36167"/>
        <dbReference type="ChEBI" id="CHEBI:15377"/>
        <dbReference type="ChEBI" id="CHEBI:18274"/>
        <dbReference type="ChEBI" id="CHEBI:43474"/>
        <dbReference type="ChEBI" id="CHEBI:65317"/>
        <dbReference type="EC" id="3.1.3.89"/>
    </reaction>
</comment>
<organism evidence="9 10">
    <name type="scientific">Candidatus Gottesmanbacteria bacterium GW2011_GWC2_39_8</name>
    <dbReference type="NCBI Taxonomy" id="1618450"/>
    <lineage>
        <taxon>Bacteria</taxon>
        <taxon>Candidatus Gottesmaniibacteriota</taxon>
    </lineage>
</organism>